<dbReference type="AlphaFoldDB" id="A0AAU7JTL0"/>
<dbReference type="RefSeq" id="WP_406830894.1">
    <property type="nucleotide sequence ID" value="NZ_CP157483.1"/>
</dbReference>
<dbReference type="EMBL" id="CP157483">
    <property type="protein sequence ID" value="XBO43459.1"/>
    <property type="molecule type" value="Genomic_DNA"/>
</dbReference>
<sequence>MRRVVPAFLLDAAAVLLFATIGRASHEEGVTLGGVLLVAWPFLAALALGWALARARGAWPTGLPGSVVVWLTTVVVGLCLRVATGGGFAWSFAVVTLVVLGLFVVGWRCVREVGRFVGEGLARWSHEREAERSRAARGSGTRR</sequence>
<proteinExistence type="predicted"/>
<feature type="transmembrane region" description="Helical" evidence="1">
    <location>
        <begin position="34"/>
        <end position="53"/>
    </location>
</feature>
<evidence type="ECO:0000313" key="2">
    <source>
        <dbReference type="EMBL" id="XBO43459.1"/>
    </source>
</evidence>
<feature type="transmembrane region" description="Helical" evidence="1">
    <location>
        <begin position="89"/>
        <end position="107"/>
    </location>
</feature>
<evidence type="ECO:0000256" key="1">
    <source>
        <dbReference type="SAM" id="Phobius"/>
    </source>
</evidence>
<name>A0AAU7JTL0_9MICO</name>
<reference evidence="2" key="1">
    <citation type="submission" date="2024-05" db="EMBL/GenBank/DDBJ databases">
        <authorList>
            <person name="Kim S."/>
            <person name="Heo J."/>
            <person name="Choi H."/>
            <person name="Choi Y."/>
            <person name="Kwon S.-W."/>
            <person name="Kim Y."/>
        </authorList>
    </citation>
    <scope>NUCLEOTIDE SEQUENCE</scope>
    <source>
        <strain evidence="2">KACC 23699</strain>
    </source>
</reference>
<gene>
    <name evidence="2" type="ORF">ABEG17_18125</name>
</gene>
<keyword evidence="1" id="KW-1133">Transmembrane helix</keyword>
<dbReference type="InterPro" id="IPR021414">
    <property type="entry name" value="DUF3054"/>
</dbReference>
<accession>A0AAU7JTL0</accession>
<keyword evidence="1" id="KW-0472">Membrane</keyword>
<protein>
    <submittedName>
        <fullName evidence="2">DUF3054 domain-containing protein</fullName>
    </submittedName>
</protein>
<feature type="transmembrane region" description="Helical" evidence="1">
    <location>
        <begin position="65"/>
        <end position="83"/>
    </location>
</feature>
<keyword evidence="1" id="KW-0812">Transmembrane</keyword>
<dbReference type="Pfam" id="PF11255">
    <property type="entry name" value="DUF3054"/>
    <property type="match status" value="1"/>
</dbReference>
<organism evidence="2">
    <name type="scientific">Pedococcus sp. KACC 23699</name>
    <dbReference type="NCBI Taxonomy" id="3149228"/>
    <lineage>
        <taxon>Bacteria</taxon>
        <taxon>Bacillati</taxon>
        <taxon>Actinomycetota</taxon>
        <taxon>Actinomycetes</taxon>
        <taxon>Micrococcales</taxon>
        <taxon>Intrasporangiaceae</taxon>
        <taxon>Pedococcus</taxon>
    </lineage>
</organism>